<evidence type="ECO:0000313" key="1">
    <source>
        <dbReference type="EMBL" id="EHA53510.1"/>
    </source>
</evidence>
<protein>
    <submittedName>
        <fullName evidence="1">Uncharacterized protein</fullName>
    </submittedName>
</protein>
<gene>
    <name evidence="1" type="ORF">MGG_15504</name>
</gene>
<reference evidence="1 2" key="1">
    <citation type="journal article" date="2005" name="Nature">
        <title>The genome sequence of the rice blast fungus Magnaporthe grisea.</title>
        <authorList>
            <person name="Dean R.A."/>
            <person name="Talbot N.J."/>
            <person name="Ebbole D.J."/>
            <person name="Farman M.L."/>
            <person name="Mitchell T.K."/>
            <person name="Orbach M.J."/>
            <person name="Thon M."/>
            <person name="Kulkarni R."/>
            <person name="Xu J.R."/>
            <person name="Pan H."/>
            <person name="Read N.D."/>
            <person name="Lee Y.H."/>
            <person name="Carbone I."/>
            <person name="Brown D."/>
            <person name="Oh Y.Y."/>
            <person name="Donofrio N."/>
            <person name="Jeong J.S."/>
            <person name="Soanes D.M."/>
            <person name="Djonovic S."/>
            <person name="Kolomiets E."/>
            <person name="Rehmeyer C."/>
            <person name="Li W."/>
            <person name="Harding M."/>
            <person name="Kim S."/>
            <person name="Lebrun M.H."/>
            <person name="Bohnert H."/>
            <person name="Coughlan S."/>
            <person name="Butler J."/>
            <person name="Calvo S."/>
            <person name="Ma L.J."/>
            <person name="Nicol R."/>
            <person name="Purcell S."/>
            <person name="Nusbaum C."/>
            <person name="Galagan J.E."/>
            <person name="Birren B.W."/>
        </authorList>
    </citation>
    <scope>NUCLEOTIDE SEQUENCE [LARGE SCALE GENOMIC DNA]</scope>
    <source>
        <strain evidence="2">70-15 / ATCC MYA-4617 / FGSC 8958</strain>
    </source>
</reference>
<sequence>MEDARAWIRVATIVSCSRFLVGGHSQDVADYKNVLVCVRMCCRLSPTAAVQASRTSLASLASLVEYWSQALGAISMVHDRTATTA</sequence>
<dbReference type="VEuPathDB" id="FungiDB:MGG_15504"/>
<dbReference type="AlphaFoldDB" id="G4MXI0"/>
<keyword evidence="2" id="KW-1185">Reference proteome</keyword>
<reference key="2">
    <citation type="submission" date="2011-05" db="EMBL/GenBank/DDBJ databases">
        <title>The Genome Sequence of Magnaporthe oryzae 70-15.</title>
        <authorList>
            <consortium name="The Broad Institute Genome Sequencing Platform"/>
            <person name="Ma L.-J."/>
            <person name="Dead R."/>
            <person name="Young S.K."/>
            <person name="Zeng Q."/>
            <person name="Gargeya S."/>
            <person name="Fitzgerald M."/>
            <person name="Haas B."/>
            <person name="Abouelleil A."/>
            <person name="Alvarado L."/>
            <person name="Arachchi H.M."/>
            <person name="Berlin A."/>
            <person name="Brown A."/>
            <person name="Chapman S.B."/>
            <person name="Chen Z."/>
            <person name="Dunbar C."/>
            <person name="Freedman E."/>
            <person name="Gearin G."/>
            <person name="Gellesch M."/>
            <person name="Goldberg J."/>
            <person name="Griggs A."/>
            <person name="Gujja S."/>
            <person name="Heiman D."/>
            <person name="Howarth C."/>
            <person name="Larson L."/>
            <person name="Lui A."/>
            <person name="MacDonald P.J.P."/>
            <person name="Mehta T."/>
            <person name="Montmayeur A."/>
            <person name="Murphy C."/>
            <person name="Neiman D."/>
            <person name="Pearson M."/>
            <person name="Priest M."/>
            <person name="Roberts A."/>
            <person name="Saif S."/>
            <person name="Shea T."/>
            <person name="Shenoy N."/>
            <person name="Sisk P."/>
            <person name="Stolte C."/>
            <person name="Sykes S."/>
            <person name="Yandava C."/>
            <person name="Wortman J."/>
            <person name="Nusbaum C."/>
            <person name="Birren B."/>
        </authorList>
    </citation>
    <scope>NUCLEOTIDE SEQUENCE</scope>
    <source>
        <strain>70-15</strain>
    </source>
</reference>
<dbReference type="HOGENOM" id="CLU_2513045_0_0_1"/>
<dbReference type="EMBL" id="CM001232">
    <property type="protein sequence ID" value="EHA53510.1"/>
    <property type="molecule type" value="Genomic_DNA"/>
</dbReference>
<organism evidence="1 2">
    <name type="scientific">Pyricularia oryzae (strain 70-15 / ATCC MYA-4617 / FGSC 8958)</name>
    <name type="common">Rice blast fungus</name>
    <name type="synonym">Magnaporthe oryzae</name>
    <dbReference type="NCBI Taxonomy" id="242507"/>
    <lineage>
        <taxon>Eukaryota</taxon>
        <taxon>Fungi</taxon>
        <taxon>Dikarya</taxon>
        <taxon>Ascomycota</taxon>
        <taxon>Pezizomycotina</taxon>
        <taxon>Sordariomycetes</taxon>
        <taxon>Sordariomycetidae</taxon>
        <taxon>Magnaporthales</taxon>
        <taxon>Pyriculariaceae</taxon>
        <taxon>Pyricularia</taxon>
    </lineage>
</organism>
<dbReference type="InParanoid" id="G4MXI0"/>
<dbReference type="KEGG" id="mgr:MGG_15504"/>
<dbReference type="Proteomes" id="UP000009058">
    <property type="component" value="Chromosome 2"/>
</dbReference>
<proteinExistence type="predicted"/>
<dbReference type="RefSeq" id="XP_003713317.1">
    <property type="nucleotide sequence ID" value="XM_003713269.1"/>
</dbReference>
<name>G4MXI0_PYRO7</name>
<evidence type="ECO:0000313" key="2">
    <source>
        <dbReference type="Proteomes" id="UP000009058"/>
    </source>
</evidence>
<dbReference type="GeneID" id="12986182"/>
<accession>G4MXI0</accession>